<dbReference type="Pfam" id="PF10022">
    <property type="entry name" value="DUF2264"/>
    <property type="match status" value="1"/>
</dbReference>
<keyword evidence="4" id="KW-1185">Reference proteome</keyword>
<reference evidence="3" key="1">
    <citation type="submission" date="2022-10" db="EMBL/GenBank/DDBJ databases">
        <title>Determination and structural analysis of whole genome sequence of Sarocladium strictum F4-1.</title>
        <authorList>
            <person name="Hu L."/>
            <person name="Jiang Y."/>
        </authorList>
    </citation>
    <scope>NUCLEOTIDE SEQUENCE</scope>
    <source>
        <strain evidence="3">F4-1</strain>
    </source>
</reference>
<dbReference type="Proteomes" id="UP001175261">
    <property type="component" value="Unassembled WGS sequence"/>
</dbReference>
<protein>
    <recommendedName>
        <fullName evidence="5">DUF2264 domain-containing protein</fullName>
    </recommendedName>
</protein>
<dbReference type="PANTHER" id="PTHR35339">
    <property type="entry name" value="LINALOOL DEHYDRATASE_ISOMERASE DOMAIN-CONTAINING PROTEIN"/>
    <property type="match status" value="1"/>
</dbReference>
<dbReference type="Pfam" id="PF20938">
    <property type="entry name" value="DUF2264_C"/>
    <property type="match status" value="1"/>
</dbReference>
<feature type="domain" description="DUF2264" evidence="1">
    <location>
        <begin position="118"/>
        <end position="475"/>
    </location>
</feature>
<dbReference type="EMBL" id="JAPDFR010000002">
    <property type="protein sequence ID" value="KAK0389715.1"/>
    <property type="molecule type" value="Genomic_DNA"/>
</dbReference>
<evidence type="ECO:0008006" key="5">
    <source>
        <dbReference type="Google" id="ProtNLM"/>
    </source>
</evidence>
<dbReference type="PANTHER" id="PTHR35339:SF2">
    <property type="entry name" value="DUF2264 DOMAIN-CONTAINING PROTEIN-RELATED"/>
    <property type="match status" value="1"/>
</dbReference>
<comment type="caution">
    <text evidence="3">The sequence shown here is derived from an EMBL/GenBank/DDBJ whole genome shotgun (WGS) entry which is preliminary data.</text>
</comment>
<dbReference type="InterPro" id="IPR049237">
    <property type="entry name" value="DUF2264_C"/>
</dbReference>
<feature type="domain" description="DUF2264" evidence="2">
    <location>
        <begin position="499"/>
        <end position="773"/>
    </location>
</feature>
<name>A0AA39GLQ9_SARSR</name>
<gene>
    <name evidence="3" type="ORF">NLU13_3288</name>
</gene>
<sequence>MNTLYASCLGYLTSPQPSLPSQLHRSPLHFARTCSAYQVSSLTFSTTHMHVCKWQLSVDPIDTAVTPHHQVQLSSCYCGTSSVAPRRRREQVDGAGAKERKCGIMPHLAGFTDNAFRTREDWLLAARTLIAPLEKYRSPAGARVKLQPSTAAIFDDTAAQLEGFARPLFAIGALINTEPGGEGPDLISWVRGIEAGVDPSHPEYWGDVEDFDQRMVEMESISFALLAASEHILPGLSERTKENLTNWLNQVNGRKMPENNWLWFRIFVNLTLFKVLGVPRKKVQGQIDADFAKLDSFYLRDGWSSDGPWVEGRKQADYYSGSFAIQFSQLLYIRFGVEDERRKKQYRQQARDFSKSFWRYFDQNGAAIPFGRSMTYRFALAAFWAAAALAEVALPQPLEYAGAVKGMLFRHLRWWRQHRSIFNVDGTLNIGFAYPNMYMAEAYNSPQSVYWCLKSFVVLLLPEGHPFWTCEEKPHPLTPGQKSSGHLTVSTAQDTPKPTAMLTAPRQLICNAPEHHFMLSVGQTTSYGHKAREAKYSKLAYSSAFGFSVPSGPLLNQTAPDSTLCISIDGGETWKPRHKPTDVRHGIRTIELADGTATETPSLFSTWQPLKGLKVETVVIAMSEALPGWHIRIHRIRWTDRLSPDILTDGIQLVDGGFALPLGMMSRKGTEVAEIGGSGCLLQSRAGMSGVVFWGCQGAENLGLVRRTETEALQADPNTNLLARKTSIPLVRCTLSRGEDGLEGGARNFGEVSLGTGVFCVAGEMPGAQNMWKAKDLVMRNLERMVDNSLESLNVK</sequence>
<evidence type="ECO:0000259" key="2">
    <source>
        <dbReference type="Pfam" id="PF20938"/>
    </source>
</evidence>
<organism evidence="3 4">
    <name type="scientific">Sarocladium strictum</name>
    <name type="common">Black bundle disease fungus</name>
    <name type="synonym">Acremonium strictum</name>
    <dbReference type="NCBI Taxonomy" id="5046"/>
    <lineage>
        <taxon>Eukaryota</taxon>
        <taxon>Fungi</taxon>
        <taxon>Dikarya</taxon>
        <taxon>Ascomycota</taxon>
        <taxon>Pezizomycotina</taxon>
        <taxon>Sordariomycetes</taxon>
        <taxon>Hypocreomycetidae</taxon>
        <taxon>Hypocreales</taxon>
        <taxon>Sarocladiaceae</taxon>
        <taxon>Sarocladium</taxon>
    </lineage>
</organism>
<accession>A0AA39GLQ9</accession>
<dbReference type="InterPro" id="IPR016624">
    <property type="entry name" value="UCP014753"/>
</dbReference>
<proteinExistence type="predicted"/>
<dbReference type="AlphaFoldDB" id="A0AA39GLQ9"/>
<evidence type="ECO:0000259" key="1">
    <source>
        <dbReference type="Pfam" id="PF10022"/>
    </source>
</evidence>
<evidence type="ECO:0000313" key="3">
    <source>
        <dbReference type="EMBL" id="KAK0389715.1"/>
    </source>
</evidence>
<dbReference type="PIRSF" id="PIRSF014753">
    <property type="entry name" value="UCP014753"/>
    <property type="match status" value="1"/>
</dbReference>
<dbReference type="InterPro" id="IPR049349">
    <property type="entry name" value="DUF2264_N"/>
</dbReference>
<evidence type="ECO:0000313" key="4">
    <source>
        <dbReference type="Proteomes" id="UP001175261"/>
    </source>
</evidence>